<sequence length="787" mass="90963">MTLSFHPDTSCGILLGAGNFSKEERFKPLPQVADKVERLANTMSARESIGIPANRILKQIDADNNILLKEHIAEIAEQAEDALFFYYTGHLLLRKGQVYLATHHTTWHQVHINGLALREVLELISEYTIKRTYILLDVTIHQTTTESGGVHEALKRFVTQMEQEFPGTAILSYPTGARIENPFTWKLVDLLEKGVEVKQKSLSIAQVLASIQGEWIVSSQTEQSGDKICHNTRYTQFCELLDKAESYFKTLELQEAQAYYQQANELFPGELDLHNKLSFIRHWQQGERCFQVGNYVEARASFEEALALFDMPAVKQKVNESIELIAQSLYREGRYTQAKFYFELLIKNAGNKAEYAESLKKCEDEIKFKSTVNHADQLYFEERYGEALNKYEEALQLHHDQTLLSRKQDCVKFLEKEEVLRARLIKEIQTKNTHGEQRNEMVDQEAVERLLQKQLTAEREAWEDQLWKQVEVKNQKALYELYLSLFPEGRHVEVARQKVVEQKATSENIKEVISEIEQTGTETAITSLSQEEGKEPETAKNGSFMTFDFDLDIPEPFRNKVRQQVVDEKEEEEPLVAPSPVSATSSEPAEETFLEEEELWRQAQLQDTIDAYKSYLANTQESTYLTDAFYMINKLSREEEGTFPVEEVEDPVFTNTQWESQEEEVEEALTFSFEEEQEGSIPEEPASTEKYEEPDDEEALWIQAIKENTLSSYLEYLNKSESRNHVDEAKQRIQEIKKISQQREEEEWTSVSGKDTAEAYKSYMKKYPLGSYYSKAMSRINELGAEV</sequence>
<feature type="coiled-coil region" evidence="1">
    <location>
        <begin position="719"/>
        <end position="746"/>
    </location>
</feature>
<dbReference type="InterPro" id="IPR011990">
    <property type="entry name" value="TPR-like_helical_dom_sf"/>
</dbReference>
<reference evidence="3 4" key="1">
    <citation type="submission" date="2024-04" db="EMBL/GenBank/DDBJ databases">
        <title>Novel genus in family Flammeovirgaceae.</title>
        <authorList>
            <person name="Nguyen T.H."/>
            <person name="Vuong T.Q."/>
            <person name="Le H."/>
            <person name="Kim S.-G."/>
        </authorList>
    </citation>
    <scope>NUCLEOTIDE SEQUENCE [LARGE SCALE GENOMIC DNA]</scope>
    <source>
        <strain evidence="3 4">JCM 23209</strain>
    </source>
</reference>
<evidence type="ECO:0000256" key="1">
    <source>
        <dbReference type="SAM" id="Coils"/>
    </source>
</evidence>
<gene>
    <name evidence="3" type="ORF">AAG747_02455</name>
</gene>
<dbReference type="Proteomes" id="UP001403385">
    <property type="component" value="Unassembled WGS sequence"/>
</dbReference>
<dbReference type="Gene3D" id="1.25.40.10">
    <property type="entry name" value="Tetratricopeptide repeat domain"/>
    <property type="match status" value="2"/>
</dbReference>
<comment type="caution">
    <text evidence="3">The sequence shown here is derived from an EMBL/GenBank/DDBJ whole genome shotgun (WGS) entry which is preliminary data.</text>
</comment>
<feature type="region of interest" description="Disordered" evidence="2">
    <location>
        <begin position="672"/>
        <end position="692"/>
    </location>
</feature>
<protein>
    <recommendedName>
        <fullName evidence="5">Tetratricopeptide repeat protein</fullName>
    </recommendedName>
</protein>
<name>A0AAW9RT20_9BACT</name>
<dbReference type="RefSeq" id="WP_346819534.1">
    <property type="nucleotide sequence ID" value="NZ_JBDKWZ010000001.1"/>
</dbReference>
<evidence type="ECO:0000313" key="3">
    <source>
        <dbReference type="EMBL" id="MEN7546752.1"/>
    </source>
</evidence>
<evidence type="ECO:0008006" key="5">
    <source>
        <dbReference type="Google" id="ProtNLM"/>
    </source>
</evidence>
<dbReference type="EMBL" id="JBDKWZ010000001">
    <property type="protein sequence ID" value="MEN7546752.1"/>
    <property type="molecule type" value="Genomic_DNA"/>
</dbReference>
<dbReference type="AlphaFoldDB" id="A0AAW9RT20"/>
<keyword evidence="1" id="KW-0175">Coiled coil</keyword>
<evidence type="ECO:0000313" key="4">
    <source>
        <dbReference type="Proteomes" id="UP001403385"/>
    </source>
</evidence>
<feature type="region of interest" description="Disordered" evidence="2">
    <location>
        <begin position="567"/>
        <end position="587"/>
    </location>
</feature>
<proteinExistence type="predicted"/>
<keyword evidence="4" id="KW-1185">Reference proteome</keyword>
<accession>A0AAW9RT20</accession>
<organism evidence="3 4">
    <name type="scientific">Rapidithrix thailandica</name>
    <dbReference type="NCBI Taxonomy" id="413964"/>
    <lineage>
        <taxon>Bacteria</taxon>
        <taxon>Pseudomonadati</taxon>
        <taxon>Bacteroidota</taxon>
        <taxon>Cytophagia</taxon>
        <taxon>Cytophagales</taxon>
        <taxon>Flammeovirgaceae</taxon>
        <taxon>Rapidithrix</taxon>
    </lineage>
</organism>
<evidence type="ECO:0000256" key="2">
    <source>
        <dbReference type="SAM" id="MobiDB-lite"/>
    </source>
</evidence>
<dbReference type="SUPFAM" id="SSF48452">
    <property type="entry name" value="TPR-like"/>
    <property type="match status" value="1"/>
</dbReference>